<dbReference type="EMBL" id="ACLF03000001">
    <property type="protein sequence ID" value="EFQ84731.1"/>
    <property type="molecule type" value="Genomic_DNA"/>
</dbReference>
<sequence length="107" mass="12065">MSALDRATEVVAEALAGAGDAENWITEARAVIAALVAEMGLVEDAWVDWCESEARDSEGYYHRCTKNGDHDGNHENDYVPSWPWDDNSDERKVPRSRLVTRWEPSDE</sequence>
<organism evidence="2 3">
    <name type="scientific">Aeromicrobium marinum DSM 15272</name>
    <dbReference type="NCBI Taxonomy" id="585531"/>
    <lineage>
        <taxon>Bacteria</taxon>
        <taxon>Bacillati</taxon>
        <taxon>Actinomycetota</taxon>
        <taxon>Actinomycetes</taxon>
        <taxon>Propionibacteriales</taxon>
        <taxon>Nocardioidaceae</taxon>
        <taxon>Aeromicrobium</taxon>
    </lineage>
</organism>
<keyword evidence="3" id="KW-1185">Reference proteome</keyword>
<dbReference type="RefSeq" id="WP_007076639.1">
    <property type="nucleotide sequence ID" value="NZ_CM001024.1"/>
</dbReference>
<feature type="compositionally biased region" description="Basic and acidic residues" evidence="1">
    <location>
        <begin position="61"/>
        <end position="77"/>
    </location>
</feature>
<proteinExistence type="predicted"/>
<accession>E2S7R5</accession>
<dbReference type="STRING" id="585531.HMPREF0063_10072"/>
<evidence type="ECO:0000313" key="2">
    <source>
        <dbReference type="EMBL" id="EFQ84731.1"/>
    </source>
</evidence>
<dbReference type="AlphaFoldDB" id="E2S7R5"/>
<comment type="caution">
    <text evidence="2">The sequence shown here is derived from an EMBL/GenBank/DDBJ whole genome shotgun (WGS) entry which is preliminary data.</text>
</comment>
<dbReference type="Proteomes" id="UP000003111">
    <property type="component" value="Unassembled WGS sequence"/>
</dbReference>
<reference evidence="2" key="1">
    <citation type="submission" date="2010-08" db="EMBL/GenBank/DDBJ databases">
        <authorList>
            <person name="Muzny D."/>
            <person name="Qin X."/>
            <person name="Buhay C."/>
            <person name="Dugan-Rocha S."/>
            <person name="Ding Y."/>
            <person name="Chen G."/>
            <person name="Hawes A."/>
            <person name="Holder M."/>
            <person name="Jhangiani S."/>
            <person name="Johnson A."/>
            <person name="Khan Z."/>
            <person name="Li Z."/>
            <person name="Liu W."/>
            <person name="Liu X."/>
            <person name="Perez L."/>
            <person name="Shen H."/>
            <person name="Wang Q."/>
            <person name="Watt J."/>
            <person name="Xi L."/>
            <person name="Xin Y."/>
            <person name="Zhou J."/>
            <person name="Deng J."/>
            <person name="Jiang H."/>
            <person name="Liu Y."/>
            <person name="Qu J."/>
            <person name="Song X.-Z."/>
            <person name="Zhang L."/>
            <person name="Villasana D."/>
            <person name="Johnson A."/>
            <person name="Liu J."/>
            <person name="Liyanage D."/>
            <person name="Lorensuhewa L."/>
            <person name="Robinson T."/>
            <person name="Song A."/>
            <person name="Song B.-B."/>
            <person name="Dinh H."/>
            <person name="Thornton R."/>
            <person name="Coyle M."/>
            <person name="Francisco L."/>
            <person name="Jackson L."/>
            <person name="Javaid M."/>
            <person name="Korchina V."/>
            <person name="Kovar C."/>
            <person name="Mata R."/>
            <person name="Mathew T."/>
            <person name="Ngo R."/>
            <person name="Nguyen L."/>
            <person name="Nguyen N."/>
            <person name="Okwuonu G."/>
            <person name="Ongeri F."/>
            <person name="Pham C."/>
            <person name="Simmons D."/>
            <person name="Wilczek-Boney K."/>
            <person name="Hale W."/>
            <person name="Jakkamsetti A."/>
            <person name="Pham P."/>
            <person name="Ruth R."/>
            <person name="San Lucas F."/>
            <person name="Warren J."/>
            <person name="Zhang J."/>
            <person name="Zhao Z."/>
            <person name="Zhou C."/>
            <person name="Zhu D."/>
            <person name="Lee S."/>
            <person name="Bess C."/>
            <person name="Blankenburg K."/>
            <person name="Forbes L."/>
            <person name="Fu Q."/>
            <person name="Gubbala S."/>
            <person name="Hirani K."/>
            <person name="Jayaseelan J.C."/>
            <person name="Lara F."/>
            <person name="Munidasa M."/>
            <person name="Palculict T."/>
            <person name="Patil S."/>
            <person name="Pu L.-L."/>
            <person name="Saada N."/>
            <person name="Tang L."/>
            <person name="Weissenberger G."/>
            <person name="Zhu Y."/>
            <person name="Hemphill L."/>
            <person name="Shang Y."/>
            <person name="Youmans B."/>
            <person name="Ayvaz T."/>
            <person name="Ross M."/>
            <person name="Santibanez J."/>
            <person name="Aqrawi P."/>
            <person name="Gross S."/>
            <person name="Joshi V."/>
            <person name="Fowler G."/>
            <person name="Nazareth L."/>
            <person name="Reid J."/>
            <person name="Worley K."/>
            <person name="Petrosino J."/>
            <person name="Highlander S."/>
            <person name="Gibbs R."/>
        </authorList>
    </citation>
    <scope>NUCLEOTIDE SEQUENCE [LARGE SCALE GENOMIC DNA]</scope>
    <source>
        <strain evidence="2">DSM 15272</strain>
    </source>
</reference>
<evidence type="ECO:0000313" key="3">
    <source>
        <dbReference type="Proteomes" id="UP000003111"/>
    </source>
</evidence>
<protein>
    <submittedName>
        <fullName evidence="2">Uncharacterized protein</fullName>
    </submittedName>
</protein>
<dbReference type="HOGENOM" id="CLU_2204462_0_0_11"/>
<evidence type="ECO:0000256" key="1">
    <source>
        <dbReference type="SAM" id="MobiDB-lite"/>
    </source>
</evidence>
<feature type="region of interest" description="Disordered" evidence="1">
    <location>
        <begin position="61"/>
        <end position="107"/>
    </location>
</feature>
<gene>
    <name evidence="2" type="ORF">HMPREF0063_10072</name>
</gene>
<name>E2S7R5_9ACTN</name>